<feature type="binding site" evidence="5">
    <location>
        <position position="276"/>
    </location>
    <ligand>
        <name>(2E)-4-hydroxy-3-methylbut-2-enyl diphosphate</name>
        <dbReference type="ChEBI" id="CHEBI:128753"/>
    </ligand>
</feature>
<feature type="binding site" evidence="5">
    <location>
        <position position="76"/>
    </location>
    <ligand>
        <name>(2E)-4-hydroxy-3-methylbut-2-enyl diphosphate</name>
        <dbReference type="ChEBI" id="CHEBI:128753"/>
    </ligand>
</feature>
<evidence type="ECO:0000256" key="2">
    <source>
        <dbReference type="ARBA" id="ARBA00022723"/>
    </source>
</evidence>
<feature type="binding site" evidence="5">
    <location>
        <position position="276"/>
    </location>
    <ligand>
        <name>isopentenyl diphosphate</name>
        <dbReference type="ChEBI" id="CHEBI:128769"/>
    </ligand>
</feature>
<dbReference type="RefSeq" id="WP_021953134.1">
    <property type="nucleotide sequence ID" value="NZ_JACOOZ010000005.1"/>
</dbReference>
<dbReference type="InterPro" id="IPR003451">
    <property type="entry name" value="LytB/IspH"/>
</dbReference>
<feature type="binding site" evidence="5">
    <location>
        <position position="224"/>
    </location>
    <ligand>
        <name>(2E)-4-hydroxy-3-methylbut-2-enyl diphosphate</name>
        <dbReference type="ChEBI" id="CHEBI:128753"/>
    </ligand>
</feature>
<feature type="binding site" evidence="5">
    <location>
        <position position="223"/>
    </location>
    <ligand>
        <name>(2E)-4-hydroxy-3-methylbut-2-enyl diphosphate</name>
        <dbReference type="ChEBI" id="CHEBI:128753"/>
    </ligand>
</feature>
<dbReference type="EMBL" id="JACOOZ010000005">
    <property type="protein sequence ID" value="MBC5667955.1"/>
    <property type="molecule type" value="Genomic_DNA"/>
</dbReference>
<dbReference type="Proteomes" id="UP000597877">
    <property type="component" value="Unassembled WGS sequence"/>
</dbReference>
<keyword evidence="3 5" id="KW-0408">Iron</keyword>
<dbReference type="PANTHER" id="PTHR30426:SF0">
    <property type="entry name" value="4-HYDROXY-3-METHYLBUT-2-ENYL DIPHOSPHATE REDUCTASE"/>
    <property type="match status" value="1"/>
</dbReference>
<feature type="binding site" evidence="5">
    <location>
        <position position="276"/>
    </location>
    <ligand>
        <name>dimethylallyl diphosphate</name>
        <dbReference type="ChEBI" id="CHEBI:57623"/>
    </ligand>
</feature>
<feature type="binding site" evidence="5">
    <location>
        <position position="76"/>
    </location>
    <ligand>
        <name>isopentenyl diphosphate</name>
        <dbReference type="ChEBI" id="CHEBI:128769"/>
    </ligand>
</feature>
<dbReference type="Pfam" id="PF02401">
    <property type="entry name" value="LYTB"/>
    <property type="match status" value="1"/>
</dbReference>
<dbReference type="HAMAP" id="MF_00191">
    <property type="entry name" value="IspH"/>
    <property type="match status" value="1"/>
</dbReference>
<comment type="catalytic activity">
    <reaction evidence="5">
        <text>dimethylallyl diphosphate + 2 oxidized [2Fe-2S]-[ferredoxin] + H2O = (2E)-4-hydroxy-3-methylbut-2-enyl diphosphate + 2 reduced [2Fe-2S]-[ferredoxin] + 2 H(+)</text>
        <dbReference type="Rhea" id="RHEA:24825"/>
        <dbReference type="Rhea" id="RHEA-COMP:10000"/>
        <dbReference type="Rhea" id="RHEA-COMP:10001"/>
        <dbReference type="ChEBI" id="CHEBI:15377"/>
        <dbReference type="ChEBI" id="CHEBI:15378"/>
        <dbReference type="ChEBI" id="CHEBI:33737"/>
        <dbReference type="ChEBI" id="CHEBI:33738"/>
        <dbReference type="ChEBI" id="CHEBI:57623"/>
        <dbReference type="ChEBI" id="CHEBI:128753"/>
        <dbReference type="EC" id="1.17.7.4"/>
    </reaction>
</comment>
<evidence type="ECO:0000256" key="3">
    <source>
        <dbReference type="ARBA" id="ARBA00023004"/>
    </source>
</evidence>
<feature type="binding site" evidence="5">
    <location>
        <position position="222"/>
    </location>
    <ligand>
        <name>(2E)-4-hydroxy-3-methylbut-2-enyl diphosphate</name>
        <dbReference type="ChEBI" id="CHEBI:128753"/>
    </ligand>
</feature>
<dbReference type="PANTHER" id="PTHR30426">
    <property type="entry name" value="4-HYDROXY-3-METHYLBUT-2-ENYL DIPHOSPHATE REDUCTASE"/>
    <property type="match status" value="1"/>
</dbReference>
<evidence type="ECO:0000256" key="4">
    <source>
        <dbReference type="ARBA" id="ARBA00023014"/>
    </source>
</evidence>
<keyword evidence="2 5" id="KW-0479">Metal-binding</keyword>
<keyword evidence="7" id="KW-1185">Reference proteome</keyword>
<comment type="cofactor">
    <cofactor evidence="5">
        <name>[4Fe-4S] cluster</name>
        <dbReference type="ChEBI" id="CHEBI:49883"/>
    </cofactor>
    <text evidence="5">Binds 1 [4Fe-4S] cluster per subunit.</text>
</comment>
<feature type="binding site" evidence="5">
    <location>
        <position position="224"/>
    </location>
    <ligand>
        <name>isopentenyl diphosphate</name>
        <dbReference type="ChEBI" id="CHEBI:128769"/>
    </ligand>
</feature>
<feature type="binding site" evidence="5">
    <location>
        <position position="194"/>
    </location>
    <ligand>
        <name>[4Fe-4S] cluster</name>
        <dbReference type="ChEBI" id="CHEBI:49883"/>
    </ligand>
</feature>
<feature type="binding site" evidence="5">
    <location>
        <position position="166"/>
    </location>
    <ligand>
        <name>(2E)-4-hydroxy-3-methylbut-2-enyl diphosphate</name>
        <dbReference type="ChEBI" id="CHEBI:128753"/>
    </ligand>
</feature>
<proteinExistence type="inferred from homology"/>
<comment type="function">
    <text evidence="5">Catalyzes the conversion of 1-hydroxy-2-methyl-2-(E)-butenyl 4-diphosphate (HMBPP) into a mixture of isopentenyl diphosphate (IPP) and dimethylallyl diphosphate (DMAPP). Acts in the terminal step of the DOXP/MEP pathway for isoprenoid precursor biosynthesis.</text>
</comment>
<evidence type="ECO:0000313" key="6">
    <source>
        <dbReference type="EMBL" id="MBC5667955.1"/>
    </source>
</evidence>
<feature type="binding site" evidence="5">
    <location>
        <position position="126"/>
    </location>
    <ligand>
        <name>dimethylallyl diphosphate</name>
        <dbReference type="ChEBI" id="CHEBI:57623"/>
    </ligand>
</feature>
<dbReference type="Gene3D" id="3.40.1010.20">
    <property type="entry name" value="4-hydroxy-3-methylbut-2-enyl diphosphate reductase, catalytic domain"/>
    <property type="match status" value="2"/>
</dbReference>
<feature type="binding site" evidence="5">
    <location>
        <position position="41"/>
    </location>
    <ligand>
        <name>(2E)-4-hydroxy-3-methylbut-2-enyl diphosphate</name>
        <dbReference type="ChEBI" id="CHEBI:128753"/>
    </ligand>
</feature>
<sequence length="293" mass="32843">MDIVLAKSAGFCFGVKRAVNSVYDEIENHNTGIYTYGPIIHNEQVVQDMESKGVKVIDDLEGLKIITEGTVIIRSHGVEKSIYDLLENKKIRIVDATCPFVKKIHKIVFEESANGREVIIIGNDKHPEVEGIKGWVNGKAWVVNNSEDVEKITIKSDSKVCIVSQTTFNHNKFKYLVEIIEKKGYDINVVNTICNATHERQAEAKEISSKVEAMIVIGGRHSSNTQKLYDICKEECKNTFFIQTTDDLKEGSEFYSYMKSCEGNSLKSIGITAGASTPKNIIEEVVLNVRDEF</sequence>
<feature type="binding site" evidence="5">
    <location>
        <position position="98"/>
    </location>
    <ligand>
        <name>[4Fe-4S] cluster</name>
        <dbReference type="ChEBI" id="CHEBI:49883"/>
    </ligand>
</feature>
<feature type="binding site" evidence="5">
    <location>
        <position position="76"/>
    </location>
    <ligand>
        <name>dimethylallyl diphosphate</name>
        <dbReference type="ChEBI" id="CHEBI:57623"/>
    </ligand>
</feature>
<feature type="binding site" evidence="5">
    <location>
        <position position="126"/>
    </location>
    <ligand>
        <name>isopentenyl diphosphate</name>
        <dbReference type="ChEBI" id="CHEBI:128769"/>
    </ligand>
</feature>
<comment type="pathway">
    <text evidence="5">Isoprenoid biosynthesis; dimethylallyl diphosphate biosynthesis; dimethylallyl diphosphate from (2E)-4-hydroxy-3-methylbutenyl diphosphate: step 1/1.</text>
</comment>
<dbReference type="NCBIfam" id="NF002187">
    <property type="entry name" value="PRK01045.1-1"/>
    <property type="match status" value="1"/>
</dbReference>
<dbReference type="EC" id="1.17.7.4" evidence="5"/>
<evidence type="ECO:0000313" key="7">
    <source>
        <dbReference type="Proteomes" id="UP000597877"/>
    </source>
</evidence>
<comment type="pathway">
    <text evidence="5">Isoprenoid biosynthesis; isopentenyl diphosphate biosynthesis via DXP pathway; isopentenyl diphosphate from 1-deoxy-D-xylulose 5-phosphate: step 6/6.</text>
</comment>
<feature type="active site" description="Proton donor" evidence="5">
    <location>
        <position position="128"/>
    </location>
</feature>
<feature type="binding site" evidence="5">
    <location>
        <position position="41"/>
    </location>
    <ligand>
        <name>isopentenyl diphosphate</name>
        <dbReference type="ChEBI" id="CHEBI:128769"/>
    </ligand>
</feature>
<organism evidence="6 7">
    <name type="scientific">Eubacterium segne</name>
    <dbReference type="NCBI Taxonomy" id="2763045"/>
    <lineage>
        <taxon>Bacteria</taxon>
        <taxon>Bacillati</taxon>
        <taxon>Bacillota</taxon>
        <taxon>Clostridia</taxon>
        <taxon>Eubacteriales</taxon>
        <taxon>Eubacteriaceae</taxon>
        <taxon>Eubacterium</taxon>
    </lineage>
</organism>
<evidence type="ECO:0000256" key="5">
    <source>
        <dbReference type="HAMAP-Rule" id="MF_00191"/>
    </source>
</evidence>
<protein>
    <recommendedName>
        <fullName evidence="5">4-hydroxy-3-methylbut-2-enyl diphosphate reductase</fullName>
        <shortName evidence="5">HMBPP reductase</shortName>
        <ecNumber evidence="5">1.17.7.4</ecNumber>
    </recommendedName>
</protein>
<reference evidence="6 7" key="1">
    <citation type="submission" date="2020-08" db="EMBL/GenBank/DDBJ databases">
        <title>Genome public.</title>
        <authorList>
            <person name="Liu C."/>
            <person name="Sun Q."/>
        </authorList>
    </citation>
    <scope>NUCLEOTIDE SEQUENCE [LARGE SCALE GENOMIC DNA]</scope>
    <source>
        <strain evidence="6 7">BX4</strain>
    </source>
</reference>
<feature type="binding site" evidence="5">
    <location>
        <position position="12"/>
    </location>
    <ligand>
        <name>[4Fe-4S] cluster</name>
        <dbReference type="ChEBI" id="CHEBI:49883"/>
    </ligand>
</feature>
<feature type="binding site" evidence="5">
    <location>
        <position position="222"/>
    </location>
    <ligand>
        <name>isopentenyl diphosphate</name>
        <dbReference type="ChEBI" id="CHEBI:128769"/>
    </ligand>
</feature>
<evidence type="ECO:0000256" key="1">
    <source>
        <dbReference type="ARBA" id="ARBA00022485"/>
    </source>
</evidence>
<keyword evidence="5" id="KW-0414">Isoprene biosynthesis</keyword>
<dbReference type="CDD" id="cd13944">
    <property type="entry name" value="lytB_ispH"/>
    <property type="match status" value="1"/>
</dbReference>
<feature type="binding site" evidence="5">
    <location>
        <position position="223"/>
    </location>
    <ligand>
        <name>isopentenyl diphosphate</name>
        <dbReference type="ChEBI" id="CHEBI:128769"/>
    </ligand>
</feature>
<feature type="binding site" evidence="5">
    <location>
        <position position="222"/>
    </location>
    <ligand>
        <name>dimethylallyl diphosphate</name>
        <dbReference type="ChEBI" id="CHEBI:57623"/>
    </ligand>
</feature>
<dbReference type="NCBIfam" id="TIGR00216">
    <property type="entry name" value="ispH_lytB"/>
    <property type="match status" value="1"/>
</dbReference>
<feature type="binding site" evidence="5">
    <location>
        <position position="224"/>
    </location>
    <ligand>
        <name>dimethylallyl diphosphate</name>
        <dbReference type="ChEBI" id="CHEBI:57623"/>
    </ligand>
</feature>
<name>A0ABR7F2Y1_9FIRM</name>
<keyword evidence="5 6" id="KW-0560">Oxidoreductase</keyword>
<gene>
    <name evidence="5 6" type="primary">ispH</name>
    <name evidence="6" type="ORF">H8S00_08180</name>
</gene>
<dbReference type="GO" id="GO:0051745">
    <property type="term" value="F:4-hydroxy-3-methylbut-2-enyl diphosphate reductase activity"/>
    <property type="evidence" value="ECO:0007669"/>
    <property type="project" value="UniProtKB-EC"/>
</dbReference>
<keyword evidence="1 5" id="KW-0004">4Fe-4S</keyword>
<feature type="binding site" evidence="5">
    <location>
        <position position="126"/>
    </location>
    <ligand>
        <name>(2E)-4-hydroxy-3-methylbut-2-enyl diphosphate</name>
        <dbReference type="ChEBI" id="CHEBI:128753"/>
    </ligand>
</feature>
<feature type="binding site" evidence="5">
    <location>
        <position position="41"/>
    </location>
    <ligand>
        <name>dimethylallyl diphosphate</name>
        <dbReference type="ChEBI" id="CHEBI:57623"/>
    </ligand>
</feature>
<feature type="binding site" evidence="5">
    <location>
        <position position="223"/>
    </location>
    <ligand>
        <name>dimethylallyl diphosphate</name>
        <dbReference type="ChEBI" id="CHEBI:57623"/>
    </ligand>
</feature>
<keyword evidence="4 5" id="KW-0411">Iron-sulfur</keyword>
<dbReference type="Gene3D" id="3.40.50.11270">
    <property type="match status" value="1"/>
</dbReference>
<comment type="similarity">
    <text evidence="5">Belongs to the IspH family.</text>
</comment>
<comment type="caution">
    <text evidence="6">The sequence shown here is derived from an EMBL/GenBank/DDBJ whole genome shotgun (WGS) entry which is preliminary data.</text>
</comment>
<comment type="catalytic activity">
    <reaction evidence="5">
        <text>isopentenyl diphosphate + 2 oxidized [2Fe-2S]-[ferredoxin] + H2O = (2E)-4-hydroxy-3-methylbut-2-enyl diphosphate + 2 reduced [2Fe-2S]-[ferredoxin] + 2 H(+)</text>
        <dbReference type="Rhea" id="RHEA:24488"/>
        <dbReference type="Rhea" id="RHEA-COMP:10000"/>
        <dbReference type="Rhea" id="RHEA-COMP:10001"/>
        <dbReference type="ChEBI" id="CHEBI:15377"/>
        <dbReference type="ChEBI" id="CHEBI:15378"/>
        <dbReference type="ChEBI" id="CHEBI:33737"/>
        <dbReference type="ChEBI" id="CHEBI:33738"/>
        <dbReference type="ChEBI" id="CHEBI:128753"/>
        <dbReference type="ChEBI" id="CHEBI:128769"/>
        <dbReference type="EC" id="1.17.7.4"/>
    </reaction>
</comment>
<accession>A0ABR7F2Y1</accession>